<dbReference type="EMBL" id="JAAGVB010000015">
    <property type="protein sequence ID" value="NEW33285.1"/>
    <property type="molecule type" value="Genomic_DNA"/>
</dbReference>
<reference evidence="1 2" key="1">
    <citation type="submission" date="2020-01" db="EMBL/GenBank/DDBJ databases">
        <title>Genetics and antimicrobial susceptibilities of Nocardia species isolated from the soil; a comparison with species isolated from humans.</title>
        <authorList>
            <person name="Carrasco G."/>
            <person name="Monzon S."/>
            <person name="Sansegundo M."/>
            <person name="Garcia E."/>
            <person name="Garrido N."/>
            <person name="Medina M.J."/>
            <person name="Villalon P."/>
            <person name="Ramirez-Arocha A.C."/>
            <person name="Jimenez P."/>
            <person name="Cuesta I."/>
            <person name="Valdezate S."/>
        </authorList>
    </citation>
    <scope>NUCLEOTIDE SEQUENCE [LARGE SCALE GENOMIC DNA]</scope>
    <source>
        <strain evidence="1 2">CNM20110626</strain>
    </source>
</reference>
<gene>
    <name evidence="1" type="ORF">GV791_12045</name>
</gene>
<protein>
    <recommendedName>
        <fullName evidence="3">CARDB domain-containing protein</fullName>
    </recommendedName>
</protein>
<evidence type="ECO:0008006" key="3">
    <source>
        <dbReference type="Google" id="ProtNLM"/>
    </source>
</evidence>
<sequence length="119" mass="12474">MLVVLGGSGTAQARPPADLQVQAGCGYPTNHTVVVRNHGPAPAYDVTVRYSSAFGPIGEDHVPVIEPGHAALYDLGPMRTLELAAVTATSSTPDAEPGNNQGIFPTLYLPVHPMPCFLR</sequence>
<organism evidence="1 2">
    <name type="scientific">Nocardia cyriacigeorgica</name>
    <dbReference type="NCBI Taxonomy" id="135487"/>
    <lineage>
        <taxon>Bacteria</taxon>
        <taxon>Bacillati</taxon>
        <taxon>Actinomycetota</taxon>
        <taxon>Actinomycetes</taxon>
        <taxon>Mycobacteriales</taxon>
        <taxon>Nocardiaceae</taxon>
        <taxon>Nocardia</taxon>
    </lineage>
</organism>
<evidence type="ECO:0000313" key="2">
    <source>
        <dbReference type="Proteomes" id="UP000471166"/>
    </source>
</evidence>
<comment type="caution">
    <text evidence="1">The sequence shown here is derived from an EMBL/GenBank/DDBJ whole genome shotgun (WGS) entry which is preliminary data.</text>
</comment>
<evidence type="ECO:0000313" key="1">
    <source>
        <dbReference type="EMBL" id="NEW33285.1"/>
    </source>
</evidence>
<dbReference type="Proteomes" id="UP000471166">
    <property type="component" value="Unassembled WGS sequence"/>
</dbReference>
<accession>A0A6P1CT24</accession>
<proteinExistence type="predicted"/>
<dbReference type="AlphaFoldDB" id="A0A6P1CT24"/>
<dbReference type="RefSeq" id="WP_163844417.1">
    <property type="nucleotide sequence ID" value="NZ_JAAGVB010000015.1"/>
</dbReference>
<name>A0A6P1CT24_9NOCA</name>